<evidence type="ECO:0000313" key="3">
    <source>
        <dbReference type="Proteomes" id="UP001432322"/>
    </source>
</evidence>
<keyword evidence="3" id="KW-1185">Reference proteome</keyword>
<feature type="domain" description="EGF-like" evidence="1">
    <location>
        <begin position="62"/>
        <end position="112"/>
    </location>
</feature>
<organism evidence="2 3">
    <name type="scientific">Pristionchus fissidentatus</name>
    <dbReference type="NCBI Taxonomy" id="1538716"/>
    <lineage>
        <taxon>Eukaryota</taxon>
        <taxon>Metazoa</taxon>
        <taxon>Ecdysozoa</taxon>
        <taxon>Nematoda</taxon>
        <taxon>Chromadorea</taxon>
        <taxon>Rhabditida</taxon>
        <taxon>Rhabditina</taxon>
        <taxon>Diplogasteromorpha</taxon>
        <taxon>Diplogasteroidea</taxon>
        <taxon>Neodiplogasteridae</taxon>
        <taxon>Pristionchus</taxon>
    </lineage>
</organism>
<dbReference type="InterPro" id="IPR000742">
    <property type="entry name" value="EGF"/>
</dbReference>
<reference evidence="2" key="1">
    <citation type="submission" date="2023-10" db="EMBL/GenBank/DDBJ databases">
        <title>Genome assembly of Pristionchus species.</title>
        <authorList>
            <person name="Yoshida K."/>
            <person name="Sommer R.J."/>
        </authorList>
    </citation>
    <scope>NUCLEOTIDE SEQUENCE</scope>
    <source>
        <strain evidence="2">RS5133</strain>
    </source>
</reference>
<sequence length="211" mass="23452">LNLVQWEKDKCWNFYTNFTKQVCGAGGVRLKGERLNVERYVGAGCNCDGESLGMDGFSCPVPCNRVQHKTDIAKCRKEKKECQIDRKTRKAFCGCPMGTSMVKHRGGAMTCEPVNLCSTCKHKCHKASKCVPAGRNNKYGYSCVPCKEEMGYQGDGFSCDDIDECADEGLNDCDLPNAECENREPIYDDNLKFECVCKAGWKGDPKGGYKT</sequence>
<proteinExistence type="predicted"/>
<accession>A0AAV5WMD4</accession>
<feature type="domain" description="EGF-like" evidence="1">
    <location>
        <begin position="164"/>
        <end position="210"/>
    </location>
</feature>
<gene>
    <name evidence="2" type="ORF">PFISCL1PPCAC_23850</name>
</gene>
<feature type="non-terminal residue" evidence="2">
    <location>
        <position position="211"/>
    </location>
</feature>
<dbReference type="AlphaFoldDB" id="A0AAV5WMD4"/>
<evidence type="ECO:0000313" key="2">
    <source>
        <dbReference type="EMBL" id="GMT32553.1"/>
    </source>
</evidence>
<evidence type="ECO:0000259" key="1">
    <source>
        <dbReference type="SMART" id="SM00181"/>
    </source>
</evidence>
<dbReference type="EMBL" id="BTSY01000006">
    <property type="protein sequence ID" value="GMT32553.1"/>
    <property type="molecule type" value="Genomic_DNA"/>
</dbReference>
<dbReference type="SMART" id="SM00181">
    <property type="entry name" value="EGF"/>
    <property type="match status" value="3"/>
</dbReference>
<protein>
    <recommendedName>
        <fullName evidence="1">EGF-like domain-containing protein</fullName>
    </recommendedName>
</protein>
<dbReference type="Proteomes" id="UP001432322">
    <property type="component" value="Unassembled WGS sequence"/>
</dbReference>
<feature type="non-terminal residue" evidence="2">
    <location>
        <position position="1"/>
    </location>
</feature>
<dbReference type="Gene3D" id="2.10.25.10">
    <property type="entry name" value="Laminin"/>
    <property type="match status" value="2"/>
</dbReference>
<comment type="caution">
    <text evidence="2">The sequence shown here is derived from an EMBL/GenBank/DDBJ whole genome shotgun (WGS) entry which is preliminary data.</text>
</comment>
<name>A0AAV5WMD4_9BILA</name>
<feature type="domain" description="EGF-like" evidence="1">
    <location>
        <begin position="119"/>
        <end position="160"/>
    </location>
</feature>